<dbReference type="Proteomes" id="UP001165079">
    <property type="component" value="Unassembled WGS sequence"/>
</dbReference>
<dbReference type="EMBL" id="BSTX01000001">
    <property type="protein sequence ID" value="GLZ76295.1"/>
    <property type="molecule type" value="Genomic_DNA"/>
</dbReference>
<feature type="transmembrane region" description="Helical" evidence="2">
    <location>
        <begin position="48"/>
        <end position="70"/>
    </location>
</feature>
<accession>A0A9W6W939</accession>
<feature type="domain" description="Thioredoxin-like fold" evidence="3">
    <location>
        <begin position="92"/>
        <end position="240"/>
    </location>
</feature>
<evidence type="ECO:0000313" key="5">
    <source>
        <dbReference type="Proteomes" id="UP001165079"/>
    </source>
</evidence>
<organism evidence="4 5">
    <name type="scientific">Actinorhabdospora filicis</name>
    <dbReference type="NCBI Taxonomy" id="1785913"/>
    <lineage>
        <taxon>Bacteria</taxon>
        <taxon>Bacillati</taxon>
        <taxon>Actinomycetota</taxon>
        <taxon>Actinomycetes</taxon>
        <taxon>Micromonosporales</taxon>
        <taxon>Micromonosporaceae</taxon>
        <taxon>Actinorhabdospora</taxon>
    </lineage>
</organism>
<dbReference type="RefSeq" id="WP_285661479.1">
    <property type="nucleotide sequence ID" value="NZ_BSTX01000001.1"/>
</dbReference>
<dbReference type="Pfam" id="PF13462">
    <property type="entry name" value="Thioredoxin_4"/>
    <property type="match status" value="1"/>
</dbReference>
<dbReference type="CDD" id="cd02972">
    <property type="entry name" value="DsbA_family"/>
    <property type="match status" value="1"/>
</dbReference>
<dbReference type="SUPFAM" id="SSF52833">
    <property type="entry name" value="Thioredoxin-like"/>
    <property type="match status" value="1"/>
</dbReference>
<dbReference type="AlphaFoldDB" id="A0A9W6W939"/>
<dbReference type="InterPro" id="IPR036249">
    <property type="entry name" value="Thioredoxin-like_sf"/>
</dbReference>
<dbReference type="InterPro" id="IPR012336">
    <property type="entry name" value="Thioredoxin-like_fold"/>
</dbReference>
<keyword evidence="5" id="KW-1185">Reference proteome</keyword>
<protein>
    <recommendedName>
        <fullName evidence="3">Thioredoxin-like fold domain-containing protein</fullName>
    </recommendedName>
</protein>
<evidence type="ECO:0000256" key="1">
    <source>
        <dbReference type="SAM" id="MobiDB-lite"/>
    </source>
</evidence>
<dbReference type="Gene3D" id="3.40.30.10">
    <property type="entry name" value="Glutaredoxin"/>
    <property type="match status" value="1"/>
</dbReference>
<keyword evidence="2" id="KW-1133">Transmembrane helix</keyword>
<sequence>MTDPWQPPPAHPVQPPLRGHVPPHGPPPPYYGPPPFVPPPPKRPNTGLIFTIVIAVVVLVAAGIGGVVWLTSDGADEPTLSATPKNATPDYGLVFGASGKDKTVEVYLDFLCPACKTWHETNGRVLKQAIADSTIKAVLHPLAILDRMSSSEYSTRAAAAAVCAADEDRWFDYTDALWANQPPESAEHPGDPALISIGEQIGLGDAFATCVSEGRFLDWVRTGTEKAAIPAVPTVLVNGAEQPLGSDLAAALN</sequence>
<feature type="region of interest" description="Disordered" evidence="1">
    <location>
        <begin position="1"/>
        <end position="27"/>
    </location>
</feature>
<keyword evidence="2" id="KW-0812">Transmembrane</keyword>
<name>A0A9W6W939_9ACTN</name>
<proteinExistence type="predicted"/>
<reference evidence="4" key="1">
    <citation type="submission" date="2023-03" db="EMBL/GenBank/DDBJ databases">
        <title>Actinorhabdospora filicis NBRC 111898.</title>
        <authorList>
            <person name="Ichikawa N."/>
            <person name="Sato H."/>
            <person name="Tonouchi N."/>
        </authorList>
    </citation>
    <scope>NUCLEOTIDE SEQUENCE</scope>
    <source>
        <strain evidence="4">NBRC 111898</strain>
    </source>
</reference>
<evidence type="ECO:0000256" key="2">
    <source>
        <dbReference type="SAM" id="Phobius"/>
    </source>
</evidence>
<evidence type="ECO:0000313" key="4">
    <source>
        <dbReference type="EMBL" id="GLZ76295.1"/>
    </source>
</evidence>
<evidence type="ECO:0000259" key="3">
    <source>
        <dbReference type="Pfam" id="PF13462"/>
    </source>
</evidence>
<feature type="compositionally biased region" description="Pro residues" evidence="1">
    <location>
        <begin position="1"/>
        <end position="15"/>
    </location>
</feature>
<comment type="caution">
    <text evidence="4">The sequence shown here is derived from an EMBL/GenBank/DDBJ whole genome shotgun (WGS) entry which is preliminary data.</text>
</comment>
<gene>
    <name evidence="4" type="ORF">Afil01_11020</name>
</gene>
<keyword evidence="2" id="KW-0472">Membrane</keyword>